<keyword evidence="3" id="KW-1185">Reference proteome</keyword>
<feature type="transmembrane region" description="Helical" evidence="1">
    <location>
        <begin position="112"/>
        <end position="132"/>
    </location>
</feature>
<accession>A0ABW9RXT1</accession>
<comment type="caution">
    <text evidence="2">The sequence shown here is derived from an EMBL/GenBank/DDBJ whole genome shotgun (WGS) entry which is preliminary data.</text>
</comment>
<dbReference type="Proteomes" id="UP000798808">
    <property type="component" value="Unassembled WGS sequence"/>
</dbReference>
<sequence>MNNDLLERKILLHSVRNTIVIVLIYLIYDLIAGDNPDLVVGGIFTCLIFMACYWLITVRFSVFLKRLLAFIYLVCVTTGFLSQGGMSALTAIDFCGILLVFSTIFTGRERNIFIRVLIILVLLLSYVEVFRADLIDNLRVNDHPLVNVVEVIVRLMSLLQIFLTYKNQYDSEQSRLCRANEGLEKAHYQIAAYNKNLERLVDSRTETIQNLNKKLIEYTYFNSHKTRAPLARIQGLLHIMKLKPTYKEDEDLRKVVDLTYNNSLELDNIIKQFSALLEMEISKSHEKAEHKQRMLAVEEDSTVMYKRSV</sequence>
<proteinExistence type="predicted"/>
<evidence type="ECO:0000313" key="2">
    <source>
        <dbReference type="EMBL" id="MTI28768.1"/>
    </source>
</evidence>
<protein>
    <recommendedName>
        <fullName evidence="4">Histidine kinase</fullName>
    </recommendedName>
</protein>
<evidence type="ECO:0000256" key="1">
    <source>
        <dbReference type="SAM" id="Phobius"/>
    </source>
</evidence>
<keyword evidence="1" id="KW-0812">Transmembrane</keyword>
<feature type="transmembrane region" description="Helical" evidence="1">
    <location>
        <begin position="38"/>
        <end position="56"/>
    </location>
</feature>
<gene>
    <name evidence="2" type="ORF">E1163_27665</name>
</gene>
<organism evidence="2 3">
    <name type="scientific">Fulvivirga kasyanovii</name>
    <dbReference type="NCBI Taxonomy" id="396812"/>
    <lineage>
        <taxon>Bacteria</taxon>
        <taxon>Pseudomonadati</taxon>
        <taxon>Bacteroidota</taxon>
        <taxon>Cytophagia</taxon>
        <taxon>Cytophagales</taxon>
        <taxon>Fulvivirgaceae</taxon>
        <taxon>Fulvivirga</taxon>
    </lineage>
</organism>
<dbReference type="RefSeq" id="WP_343855618.1">
    <property type="nucleotide sequence ID" value="NZ_BAAAFL010000012.1"/>
</dbReference>
<evidence type="ECO:0008006" key="4">
    <source>
        <dbReference type="Google" id="ProtNLM"/>
    </source>
</evidence>
<keyword evidence="1" id="KW-0472">Membrane</keyword>
<dbReference type="EMBL" id="SMLW01000672">
    <property type="protein sequence ID" value="MTI28768.1"/>
    <property type="molecule type" value="Genomic_DNA"/>
</dbReference>
<feature type="transmembrane region" description="Helical" evidence="1">
    <location>
        <begin position="63"/>
        <end position="81"/>
    </location>
</feature>
<feature type="transmembrane region" description="Helical" evidence="1">
    <location>
        <begin position="12"/>
        <end position="32"/>
    </location>
</feature>
<name>A0ABW9RXT1_9BACT</name>
<dbReference type="InterPro" id="IPR036097">
    <property type="entry name" value="HisK_dim/P_sf"/>
</dbReference>
<evidence type="ECO:0000313" key="3">
    <source>
        <dbReference type="Proteomes" id="UP000798808"/>
    </source>
</evidence>
<dbReference type="SUPFAM" id="SSF47384">
    <property type="entry name" value="Homodimeric domain of signal transducing histidine kinase"/>
    <property type="match status" value="1"/>
</dbReference>
<reference evidence="2 3" key="1">
    <citation type="submission" date="2019-02" db="EMBL/GenBank/DDBJ databases">
        <authorList>
            <person name="Goldberg S.R."/>
            <person name="Haltli B.A."/>
            <person name="Correa H."/>
            <person name="Russell K.G."/>
        </authorList>
    </citation>
    <scope>NUCLEOTIDE SEQUENCE [LARGE SCALE GENOMIC DNA]</scope>
    <source>
        <strain evidence="2 3">JCM 16186</strain>
    </source>
</reference>
<keyword evidence="1" id="KW-1133">Transmembrane helix</keyword>